<dbReference type="PANTHER" id="PTHR43065">
    <property type="entry name" value="SENSOR HISTIDINE KINASE"/>
    <property type="match status" value="1"/>
</dbReference>
<dbReference type="KEGG" id="ppd:Ppro_1602"/>
<accession>A1APE7</accession>
<organism evidence="7 8">
    <name type="scientific">Pelobacter propionicus (strain DSM 2379 / NBRC 103807 / OttBd1)</name>
    <dbReference type="NCBI Taxonomy" id="338966"/>
    <lineage>
        <taxon>Bacteria</taxon>
        <taxon>Pseudomonadati</taxon>
        <taxon>Thermodesulfobacteriota</taxon>
        <taxon>Desulfuromonadia</taxon>
        <taxon>Desulfuromonadales</taxon>
        <taxon>Desulfuromonadaceae</taxon>
        <taxon>Pelobacter</taxon>
    </lineage>
</organism>
<feature type="domain" description="Histidine kinase" evidence="5">
    <location>
        <begin position="40"/>
        <end position="262"/>
    </location>
</feature>
<dbReference type="HOGENOM" id="CLU_000445_114_51_7"/>
<dbReference type="InterPro" id="IPR011006">
    <property type="entry name" value="CheY-like_superfamily"/>
</dbReference>
<dbReference type="GO" id="GO:0000155">
    <property type="term" value="F:phosphorelay sensor kinase activity"/>
    <property type="evidence" value="ECO:0007669"/>
    <property type="project" value="InterPro"/>
</dbReference>
<gene>
    <name evidence="7" type="ordered locus">Ppro_1602</name>
</gene>
<evidence type="ECO:0000313" key="8">
    <source>
        <dbReference type="Proteomes" id="UP000006732"/>
    </source>
</evidence>
<evidence type="ECO:0000259" key="6">
    <source>
        <dbReference type="PROSITE" id="PS50110"/>
    </source>
</evidence>
<comment type="catalytic activity">
    <reaction evidence="1">
        <text>ATP + protein L-histidine = ADP + protein N-phospho-L-histidine.</text>
        <dbReference type="EC" id="2.7.13.3"/>
    </reaction>
</comment>
<name>A1APE7_PELPD</name>
<dbReference type="InterPro" id="IPR003661">
    <property type="entry name" value="HisK_dim/P_dom"/>
</dbReference>
<reference evidence="7 8" key="1">
    <citation type="submission" date="2006-10" db="EMBL/GenBank/DDBJ databases">
        <title>Complete sequence of chromosome of Pelobacter propionicus DSM 2379.</title>
        <authorList>
            <consortium name="US DOE Joint Genome Institute"/>
            <person name="Copeland A."/>
            <person name="Lucas S."/>
            <person name="Lapidus A."/>
            <person name="Barry K."/>
            <person name="Detter J.C."/>
            <person name="Glavina del Rio T."/>
            <person name="Hammon N."/>
            <person name="Israni S."/>
            <person name="Dalin E."/>
            <person name="Tice H."/>
            <person name="Pitluck S."/>
            <person name="Saunders E."/>
            <person name="Brettin T."/>
            <person name="Bruce D."/>
            <person name="Han C."/>
            <person name="Tapia R."/>
            <person name="Schmutz J."/>
            <person name="Larimer F."/>
            <person name="Land M."/>
            <person name="Hauser L."/>
            <person name="Kyrpides N."/>
            <person name="Kim E."/>
            <person name="Lovley D."/>
            <person name="Richardson P."/>
        </authorList>
    </citation>
    <scope>NUCLEOTIDE SEQUENCE [LARGE SCALE GENOMIC DNA]</scope>
    <source>
        <strain evidence="8">DSM 2379 / NBRC 103807 / OttBd1</strain>
    </source>
</reference>
<dbReference type="SMART" id="SM00448">
    <property type="entry name" value="REC"/>
    <property type="match status" value="1"/>
</dbReference>
<dbReference type="SMART" id="SM00387">
    <property type="entry name" value="HATPase_c"/>
    <property type="match status" value="1"/>
</dbReference>
<dbReference type="SUPFAM" id="SSF52172">
    <property type="entry name" value="CheY-like"/>
    <property type="match status" value="1"/>
</dbReference>
<dbReference type="InterPro" id="IPR005467">
    <property type="entry name" value="His_kinase_dom"/>
</dbReference>
<dbReference type="InterPro" id="IPR036890">
    <property type="entry name" value="HATPase_C_sf"/>
</dbReference>
<dbReference type="InterPro" id="IPR003594">
    <property type="entry name" value="HATPase_dom"/>
</dbReference>
<dbReference type="InterPro" id="IPR036097">
    <property type="entry name" value="HisK_dim/P_sf"/>
</dbReference>
<dbReference type="eggNOG" id="COG0745">
    <property type="taxonomic scope" value="Bacteria"/>
</dbReference>
<dbReference type="Gene3D" id="3.40.50.2300">
    <property type="match status" value="1"/>
</dbReference>
<dbReference type="PANTHER" id="PTHR43065:SF42">
    <property type="entry name" value="TWO-COMPONENT SENSOR PPRA"/>
    <property type="match status" value="1"/>
</dbReference>
<dbReference type="EMBL" id="CP000482">
    <property type="protein sequence ID" value="ABK99217.1"/>
    <property type="molecule type" value="Genomic_DNA"/>
</dbReference>
<sequence>MSPLFSQACTNNMAMRMRTIREENMSRSQKLECIGTLAGGVAHDFNNILTVIIGACTLLEMNAADYPDQMPFVSRIRNYAERAAQLTQDLLIFSRRQAVVMGPENLVEVFHDMHRFLGSIIGEDIQLITDQQEKTVMVMVDLGQIEQVLMNLAANSRDAMPRGGVLRMRLSRVTNDGALPHLEGCPLGDYALMTVSDTGTGIDRENLCRIYEPYFTTKELHAGAGLGLSVVYGIISQHNGAIHVQSSPGEGTLFSIYLPICDQEEMVMSETGAGLLPGGTETILLVDSDPVMLKINASLLEGAGYMVLTASDGLEAQELLRRGQEAISLVVLDEALLPVHDLETCWRQLANDDKIKFMLLQGTDDAGTARTMKGAARITKPLDPLLLLEQVRALIDGRTL</sequence>
<dbReference type="PROSITE" id="PS50110">
    <property type="entry name" value="RESPONSE_REGULATORY"/>
    <property type="match status" value="1"/>
</dbReference>
<dbReference type="SMART" id="SM00388">
    <property type="entry name" value="HisKA"/>
    <property type="match status" value="1"/>
</dbReference>
<evidence type="ECO:0000256" key="4">
    <source>
        <dbReference type="PROSITE-ProRule" id="PRU00169"/>
    </source>
</evidence>
<dbReference type="eggNOG" id="COG4191">
    <property type="taxonomic scope" value="Bacteria"/>
</dbReference>
<dbReference type="Pfam" id="PF02518">
    <property type="entry name" value="HATPase_c"/>
    <property type="match status" value="1"/>
</dbReference>
<dbReference type="OrthoDB" id="9758831at2"/>
<dbReference type="SUPFAM" id="SSF55874">
    <property type="entry name" value="ATPase domain of HSP90 chaperone/DNA topoisomerase II/histidine kinase"/>
    <property type="match status" value="1"/>
</dbReference>
<evidence type="ECO:0000256" key="2">
    <source>
        <dbReference type="ARBA" id="ARBA00012438"/>
    </source>
</evidence>
<dbReference type="InterPro" id="IPR004358">
    <property type="entry name" value="Sig_transdc_His_kin-like_C"/>
</dbReference>
<dbReference type="PRINTS" id="PR00344">
    <property type="entry name" value="BCTRLSENSOR"/>
</dbReference>
<dbReference type="Proteomes" id="UP000006732">
    <property type="component" value="Chromosome"/>
</dbReference>
<keyword evidence="3 4" id="KW-0597">Phosphoprotein</keyword>
<keyword evidence="8" id="KW-1185">Reference proteome</keyword>
<keyword evidence="7" id="KW-0808">Transferase</keyword>
<dbReference type="Gene3D" id="3.30.565.10">
    <property type="entry name" value="Histidine kinase-like ATPase, C-terminal domain"/>
    <property type="match status" value="1"/>
</dbReference>
<dbReference type="Gene3D" id="1.10.287.130">
    <property type="match status" value="1"/>
</dbReference>
<evidence type="ECO:0000256" key="1">
    <source>
        <dbReference type="ARBA" id="ARBA00000085"/>
    </source>
</evidence>
<feature type="modified residue" description="4-aspartylphosphate" evidence="4">
    <location>
        <position position="333"/>
    </location>
</feature>
<dbReference type="Pfam" id="PF00512">
    <property type="entry name" value="HisKA"/>
    <property type="match status" value="1"/>
</dbReference>
<protein>
    <recommendedName>
        <fullName evidence="2">histidine kinase</fullName>
        <ecNumber evidence="2">2.7.13.3</ecNumber>
    </recommendedName>
</protein>
<proteinExistence type="predicted"/>
<dbReference type="SUPFAM" id="SSF47384">
    <property type="entry name" value="Homodimeric domain of signal transducing histidine kinase"/>
    <property type="match status" value="1"/>
</dbReference>
<evidence type="ECO:0000259" key="5">
    <source>
        <dbReference type="PROSITE" id="PS50109"/>
    </source>
</evidence>
<evidence type="ECO:0000256" key="3">
    <source>
        <dbReference type="ARBA" id="ARBA00022553"/>
    </source>
</evidence>
<dbReference type="EC" id="2.7.13.3" evidence="2"/>
<evidence type="ECO:0000313" key="7">
    <source>
        <dbReference type="EMBL" id="ABK99217.1"/>
    </source>
</evidence>
<dbReference type="AlphaFoldDB" id="A1APE7"/>
<dbReference type="CDD" id="cd00082">
    <property type="entry name" value="HisKA"/>
    <property type="match status" value="1"/>
</dbReference>
<dbReference type="PROSITE" id="PS50109">
    <property type="entry name" value="HIS_KIN"/>
    <property type="match status" value="1"/>
</dbReference>
<dbReference type="STRING" id="338966.Ppro_1602"/>
<feature type="domain" description="Response regulatory" evidence="6">
    <location>
        <begin position="282"/>
        <end position="395"/>
    </location>
</feature>
<keyword evidence="7" id="KW-0418">Kinase</keyword>
<dbReference type="InterPro" id="IPR001789">
    <property type="entry name" value="Sig_transdc_resp-reg_receiver"/>
</dbReference>